<dbReference type="PROSITE" id="PS51406">
    <property type="entry name" value="FIBRINOGEN_C_2"/>
    <property type="match status" value="1"/>
</dbReference>
<dbReference type="InterPro" id="IPR014716">
    <property type="entry name" value="Fibrinogen_a/b/g_C_1"/>
</dbReference>
<gene>
    <name evidence="2" type="ORF">ILYODFUR_033101</name>
</gene>
<dbReference type="PANTHER" id="PTHR19143">
    <property type="entry name" value="FIBRINOGEN/TENASCIN/ANGIOPOEITIN"/>
    <property type="match status" value="1"/>
</dbReference>
<evidence type="ECO:0000259" key="1">
    <source>
        <dbReference type="PROSITE" id="PS51406"/>
    </source>
</evidence>
<organism evidence="2 3">
    <name type="scientific">Ilyodon furcidens</name>
    <name type="common">goldbreast splitfin</name>
    <dbReference type="NCBI Taxonomy" id="33524"/>
    <lineage>
        <taxon>Eukaryota</taxon>
        <taxon>Metazoa</taxon>
        <taxon>Chordata</taxon>
        <taxon>Craniata</taxon>
        <taxon>Vertebrata</taxon>
        <taxon>Euteleostomi</taxon>
        <taxon>Actinopterygii</taxon>
        <taxon>Neopterygii</taxon>
        <taxon>Teleostei</taxon>
        <taxon>Neoteleostei</taxon>
        <taxon>Acanthomorphata</taxon>
        <taxon>Ovalentaria</taxon>
        <taxon>Atherinomorphae</taxon>
        <taxon>Cyprinodontiformes</taxon>
        <taxon>Goodeidae</taxon>
        <taxon>Ilyodon</taxon>
    </lineage>
</organism>
<dbReference type="Pfam" id="PF00147">
    <property type="entry name" value="Fibrinogen_C"/>
    <property type="match status" value="1"/>
</dbReference>
<reference evidence="2 3" key="1">
    <citation type="submission" date="2021-06" db="EMBL/GenBank/DDBJ databases">
        <authorList>
            <person name="Palmer J.M."/>
        </authorList>
    </citation>
    <scope>NUCLEOTIDE SEQUENCE [LARGE SCALE GENOMIC DNA]</scope>
    <source>
        <strain evidence="3">if_2019</strain>
        <tissue evidence="2">Muscle</tissue>
    </source>
</reference>
<evidence type="ECO:0000313" key="3">
    <source>
        <dbReference type="Proteomes" id="UP001482620"/>
    </source>
</evidence>
<sequence>MFSTLVLLQIIYFFRRKGKHYSEIKKCINFMSVLMILWTGVSAGDSLTYHSEQKFLTFDLPEGSCARSYLGAFWYKTCHHANPNGVYLWGAHSLFPAVGVEWFHWKGYEYSLKAISMKIHPVQ</sequence>
<dbReference type="SMART" id="SM00186">
    <property type="entry name" value="FBG"/>
    <property type="match status" value="1"/>
</dbReference>
<dbReference type="Proteomes" id="UP001482620">
    <property type="component" value="Unassembled WGS sequence"/>
</dbReference>
<dbReference type="InterPro" id="IPR050373">
    <property type="entry name" value="Fibrinogen_C-term_domain"/>
</dbReference>
<dbReference type="Gene3D" id="3.90.215.10">
    <property type="entry name" value="Gamma Fibrinogen, chain A, domain 1"/>
    <property type="match status" value="1"/>
</dbReference>
<accession>A0ABV0TDD9</accession>
<dbReference type="InterPro" id="IPR002181">
    <property type="entry name" value="Fibrinogen_a/b/g_C_dom"/>
</dbReference>
<protein>
    <recommendedName>
        <fullName evidence="1">Fibrinogen C-terminal domain-containing protein</fullName>
    </recommendedName>
</protein>
<name>A0ABV0TDD9_9TELE</name>
<comment type="caution">
    <text evidence="2">The sequence shown here is derived from an EMBL/GenBank/DDBJ whole genome shotgun (WGS) entry which is preliminary data.</text>
</comment>
<proteinExistence type="predicted"/>
<keyword evidence="3" id="KW-1185">Reference proteome</keyword>
<dbReference type="InterPro" id="IPR036056">
    <property type="entry name" value="Fibrinogen-like_C"/>
</dbReference>
<dbReference type="EMBL" id="JAHRIQ010028718">
    <property type="protein sequence ID" value="MEQ2230806.1"/>
    <property type="molecule type" value="Genomic_DNA"/>
</dbReference>
<feature type="domain" description="Fibrinogen C-terminal" evidence="1">
    <location>
        <begin position="42"/>
        <end position="123"/>
    </location>
</feature>
<dbReference type="SUPFAM" id="SSF56496">
    <property type="entry name" value="Fibrinogen C-terminal domain-like"/>
    <property type="match status" value="1"/>
</dbReference>
<dbReference type="PANTHER" id="PTHR19143:SF225">
    <property type="entry name" value="MICROFIBRIL-ASSOCIATED GLYCOPROTEIN 4"/>
    <property type="match status" value="1"/>
</dbReference>
<evidence type="ECO:0000313" key="2">
    <source>
        <dbReference type="EMBL" id="MEQ2230806.1"/>
    </source>
</evidence>